<dbReference type="Proteomes" id="UP001589838">
    <property type="component" value="Unassembled WGS sequence"/>
</dbReference>
<organism evidence="1 2">
    <name type="scientific">Halalkalibacter kiskunsagensis</name>
    <dbReference type="NCBI Taxonomy" id="1548599"/>
    <lineage>
        <taxon>Bacteria</taxon>
        <taxon>Bacillati</taxon>
        <taxon>Bacillota</taxon>
        <taxon>Bacilli</taxon>
        <taxon>Bacillales</taxon>
        <taxon>Bacillaceae</taxon>
        <taxon>Halalkalibacter</taxon>
    </lineage>
</organism>
<dbReference type="RefSeq" id="WP_335960176.1">
    <property type="nucleotide sequence ID" value="NZ_JAXBLX010000009.1"/>
</dbReference>
<proteinExistence type="predicted"/>
<reference evidence="1 2" key="1">
    <citation type="submission" date="2024-09" db="EMBL/GenBank/DDBJ databases">
        <authorList>
            <person name="Sun Q."/>
            <person name="Mori K."/>
        </authorList>
    </citation>
    <scope>NUCLEOTIDE SEQUENCE [LARGE SCALE GENOMIC DNA]</scope>
    <source>
        <strain evidence="1 2">NCAIM B.02610</strain>
    </source>
</reference>
<accession>A0ABV6KAW4</accession>
<evidence type="ECO:0000313" key="2">
    <source>
        <dbReference type="Proteomes" id="UP001589838"/>
    </source>
</evidence>
<comment type="caution">
    <text evidence="1">The sequence shown here is derived from an EMBL/GenBank/DDBJ whole genome shotgun (WGS) entry which is preliminary data.</text>
</comment>
<dbReference type="SUPFAM" id="SSF53639">
    <property type="entry name" value="AraD/HMP-PK domain-like"/>
    <property type="match status" value="1"/>
</dbReference>
<evidence type="ECO:0000313" key="1">
    <source>
        <dbReference type="EMBL" id="MFC0470454.1"/>
    </source>
</evidence>
<protein>
    <submittedName>
        <fullName evidence="1">Uncharacterized protein</fullName>
    </submittedName>
</protein>
<gene>
    <name evidence="1" type="ORF">ACFFHM_07950</name>
</gene>
<sequence>MQNEYEIQLKEQICDIGIRLYMREMGAANDGNITVKLSNDSLLCFNQAG</sequence>
<dbReference type="EMBL" id="JBHLUX010000020">
    <property type="protein sequence ID" value="MFC0470454.1"/>
    <property type="molecule type" value="Genomic_DNA"/>
</dbReference>
<dbReference type="InterPro" id="IPR036409">
    <property type="entry name" value="Aldolase_II/adducin_N_sf"/>
</dbReference>
<keyword evidence="2" id="KW-1185">Reference proteome</keyword>
<name>A0ABV6KAW4_9BACI</name>